<name>A0A6G1L9V5_9PEZI</name>
<evidence type="ECO:0000313" key="3">
    <source>
        <dbReference type="EMBL" id="KAF2769372.1"/>
    </source>
</evidence>
<feature type="transmembrane region" description="Helical" evidence="2">
    <location>
        <begin position="12"/>
        <end position="33"/>
    </location>
</feature>
<accession>A0A6G1L9V5</accession>
<feature type="transmembrane region" description="Helical" evidence="2">
    <location>
        <begin position="53"/>
        <end position="72"/>
    </location>
</feature>
<keyword evidence="2" id="KW-0812">Transmembrane</keyword>
<organism evidence="3 4">
    <name type="scientific">Teratosphaeria nubilosa</name>
    <dbReference type="NCBI Taxonomy" id="161662"/>
    <lineage>
        <taxon>Eukaryota</taxon>
        <taxon>Fungi</taxon>
        <taxon>Dikarya</taxon>
        <taxon>Ascomycota</taxon>
        <taxon>Pezizomycotina</taxon>
        <taxon>Dothideomycetes</taxon>
        <taxon>Dothideomycetidae</taxon>
        <taxon>Mycosphaerellales</taxon>
        <taxon>Teratosphaeriaceae</taxon>
        <taxon>Teratosphaeria</taxon>
    </lineage>
</organism>
<evidence type="ECO:0000313" key="4">
    <source>
        <dbReference type="Proteomes" id="UP000799436"/>
    </source>
</evidence>
<feature type="region of interest" description="Disordered" evidence="1">
    <location>
        <begin position="162"/>
        <end position="216"/>
    </location>
</feature>
<dbReference type="OrthoDB" id="10359815at2759"/>
<reference evidence="3" key="1">
    <citation type="journal article" date="2020" name="Stud. Mycol.">
        <title>101 Dothideomycetes genomes: a test case for predicting lifestyles and emergence of pathogens.</title>
        <authorList>
            <person name="Haridas S."/>
            <person name="Albert R."/>
            <person name="Binder M."/>
            <person name="Bloem J."/>
            <person name="Labutti K."/>
            <person name="Salamov A."/>
            <person name="Andreopoulos B."/>
            <person name="Baker S."/>
            <person name="Barry K."/>
            <person name="Bills G."/>
            <person name="Bluhm B."/>
            <person name="Cannon C."/>
            <person name="Castanera R."/>
            <person name="Culley D."/>
            <person name="Daum C."/>
            <person name="Ezra D."/>
            <person name="Gonzalez J."/>
            <person name="Henrissat B."/>
            <person name="Kuo A."/>
            <person name="Liang C."/>
            <person name="Lipzen A."/>
            <person name="Lutzoni F."/>
            <person name="Magnuson J."/>
            <person name="Mondo S."/>
            <person name="Nolan M."/>
            <person name="Ohm R."/>
            <person name="Pangilinan J."/>
            <person name="Park H.-J."/>
            <person name="Ramirez L."/>
            <person name="Alfaro M."/>
            <person name="Sun H."/>
            <person name="Tritt A."/>
            <person name="Yoshinaga Y."/>
            <person name="Zwiers L.-H."/>
            <person name="Turgeon B."/>
            <person name="Goodwin S."/>
            <person name="Spatafora J."/>
            <person name="Crous P."/>
            <person name="Grigoriev I."/>
        </authorList>
    </citation>
    <scope>NUCLEOTIDE SEQUENCE</scope>
    <source>
        <strain evidence="3">CBS 116005</strain>
    </source>
</reference>
<proteinExistence type="predicted"/>
<keyword evidence="2" id="KW-1133">Transmembrane helix</keyword>
<feature type="transmembrane region" description="Helical" evidence="2">
    <location>
        <begin position="79"/>
        <end position="98"/>
    </location>
</feature>
<dbReference type="EMBL" id="ML995834">
    <property type="protein sequence ID" value="KAF2769372.1"/>
    <property type="molecule type" value="Genomic_DNA"/>
</dbReference>
<keyword evidence="2" id="KW-0472">Membrane</keyword>
<dbReference type="Proteomes" id="UP000799436">
    <property type="component" value="Unassembled WGS sequence"/>
</dbReference>
<protein>
    <submittedName>
        <fullName evidence="3">Uncharacterized protein</fullName>
    </submittedName>
</protein>
<gene>
    <name evidence="3" type="ORF">EJ03DRAFT_95551</name>
</gene>
<feature type="transmembrane region" description="Helical" evidence="2">
    <location>
        <begin position="110"/>
        <end position="136"/>
    </location>
</feature>
<sequence length="216" mass="24464">MYARNTYTKKVLVPLWSLHIFFDMILTFGMVYLMLNTSGNTGKAIPASYDASFAFFIACVGTEPLEAILYGFRVLQPWTYLAFQVGKALFWSIYLPIALARPANGTRDTIWLILTIFVVLVTLSYYASLIYAVIVFRRWRNSDRLDAIVRFYANRLSTDAPDKKIRNSHQSKPPNQNDLTRNSSHVSHLSSNSRSTQDSSLSASKPIRQPALPVLS</sequence>
<keyword evidence="4" id="KW-1185">Reference proteome</keyword>
<evidence type="ECO:0000256" key="1">
    <source>
        <dbReference type="SAM" id="MobiDB-lite"/>
    </source>
</evidence>
<evidence type="ECO:0000256" key="2">
    <source>
        <dbReference type="SAM" id="Phobius"/>
    </source>
</evidence>
<dbReference type="AlphaFoldDB" id="A0A6G1L9V5"/>
<feature type="compositionally biased region" description="Polar residues" evidence="1">
    <location>
        <begin position="168"/>
        <end position="180"/>
    </location>
</feature>
<feature type="compositionally biased region" description="Low complexity" evidence="1">
    <location>
        <begin position="181"/>
        <end position="195"/>
    </location>
</feature>